<dbReference type="CDD" id="cd20293">
    <property type="entry name" value="cupin_HutD_N"/>
    <property type="match status" value="1"/>
</dbReference>
<comment type="caution">
    <text evidence="1">The sequence shown here is derived from an EMBL/GenBank/DDBJ whole genome shotgun (WGS) entry which is preliminary data.</text>
</comment>
<dbReference type="Proteomes" id="UP000442533">
    <property type="component" value="Unassembled WGS sequence"/>
</dbReference>
<proteinExistence type="predicted"/>
<dbReference type="Pfam" id="PF05962">
    <property type="entry name" value="HutD"/>
    <property type="match status" value="1"/>
</dbReference>
<dbReference type="InterPro" id="IPR011051">
    <property type="entry name" value="RmlC_Cupin_sf"/>
</dbReference>
<keyword evidence="2" id="KW-1185">Reference proteome</keyword>
<dbReference type="SUPFAM" id="SSF51182">
    <property type="entry name" value="RmlC-like cupins"/>
    <property type="match status" value="1"/>
</dbReference>
<sequence length="186" mass="19927">MQVLRAADHRCMPWKNGRGETTEIAIWPPTAGLDGFDWRISMAGVAEDGDFSIFPQIDRSLAVLSGDGIELQVQGLGLHRLTLATPPLAFAADVPASARLLGQPITDLNVMTRRGSWSHRLLRGTDDPGPDTADWTLVLAARALELPGPAGPLTLAPLDALLCHGPASGVFPPRIEGAWRVQISRT</sequence>
<dbReference type="EMBL" id="WMIF01000010">
    <property type="protein sequence ID" value="MTH34704.1"/>
    <property type="molecule type" value="Genomic_DNA"/>
</dbReference>
<dbReference type="OrthoDB" id="9800082at2"/>
<dbReference type="InterPro" id="IPR010282">
    <property type="entry name" value="Uncharacterised_HutD/Ves"/>
</dbReference>
<dbReference type="PANTHER" id="PTHR37943:SF1">
    <property type="entry name" value="PROTEIN VES"/>
    <property type="match status" value="1"/>
</dbReference>
<evidence type="ECO:0000313" key="1">
    <source>
        <dbReference type="EMBL" id="MTH34704.1"/>
    </source>
</evidence>
<dbReference type="AlphaFoldDB" id="A0A844H551"/>
<dbReference type="Gene3D" id="2.60.120.10">
    <property type="entry name" value="Jelly Rolls"/>
    <property type="match status" value="1"/>
</dbReference>
<dbReference type="PANTHER" id="PTHR37943">
    <property type="entry name" value="PROTEIN VES"/>
    <property type="match status" value="1"/>
</dbReference>
<name>A0A844H551_9RHOB</name>
<accession>A0A844H551</accession>
<protein>
    <submittedName>
        <fullName evidence="1">HutD family protein</fullName>
    </submittedName>
</protein>
<dbReference type="InterPro" id="IPR014710">
    <property type="entry name" value="RmlC-like_jellyroll"/>
</dbReference>
<reference evidence="1 2" key="1">
    <citation type="submission" date="2019-11" db="EMBL/GenBank/DDBJ databases">
        <authorList>
            <person name="Dong K."/>
        </authorList>
    </citation>
    <scope>NUCLEOTIDE SEQUENCE [LARGE SCALE GENOMIC DNA]</scope>
    <source>
        <strain evidence="1 2">JCM 17370</strain>
    </source>
</reference>
<evidence type="ECO:0000313" key="2">
    <source>
        <dbReference type="Proteomes" id="UP000442533"/>
    </source>
</evidence>
<organism evidence="1 2">
    <name type="scientific">Paracoccus limosus</name>
    <dbReference type="NCBI Taxonomy" id="913252"/>
    <lineage>
        <taxon>Bacteria</taxon>
        <taxon>Pseudomonadati</taxon>
        <taxon>Pseudomonadota</taxon>
        <taxon>Alphaproteobacteria</taxon>
        <taxon>Rhodobacterales</taxon>
        <taxon>Paracoccaceae</taxon>
        <taxon>Paracoccus</taxon>
    </lineage>
</organism>
<gene>
    <name evidence="1" type="ORF">GL279_08835</name>
</gene>